<feature type="chain" id="PRO_5045927014" evidence="1">
    <location>
        <begin position="23"/>
        <end position="249"/>
    </location>
</feature>
<reference evidence="3" key="1">
    <citation type="journal article" date="2019" name="Int. J. Syst. Evol. Microbiol.">
        <title>The Global Catalogue of Microorganisms (GCM) 10K type strain sequencing project: providing services to taxonomists for standard genome sequencing and annotation.</title>
        <authorList>
            <consortium name="The Broad Institute Genomics Platform"/>
            <consortium name="The Broad Institute Genome Sequencing Center for Infectious Disease"/>
            <person name="Wu L."/>
            <person name="Ma J."/>
        </authorList>
    </citation>
    <scope>NUCLEOTIDE SEQUENCE [LARGE SCALE GENOMIC DNA]</scope>
    <source>
        <strain evidence="3">KCTC 42644</strain>
    </source>
</reference>
<dbReference type="InterPro" id="IPR016980">
    <property type="entry name" value="S-AdoMet-dep_MeTrfase_Alr7345"/>
</dbReference>
<accession>A0ABV7X5S8</accession>
<dbReference type="PROSITE" id="PS51257">
    <property type="entry name" value="PROKAR_LIPOPROTEIN"/>
    <property type="match status" value="1"/>
</dbReference>
<evidence type="ECO:0000256" key="1">
    <source>
        <dbReference type="SAM" id="SignalP"/>
    </source>
</evidence>
<dbReference type="Proteomes" id="UP001595615">
    <property type="component" value="Unassembled WGS sequence"/>
</dbReference>
<name>A0ABV7X5S8_9SPHN</name>
<evidence type="ECO:0000313" key="3">
    <source>
        <dbReference type="Proteomes" id="UP001595615"/>
    </source>
</evidence>
<comment type="caution">
    <text evidence="2">The sequence shown here is derived from an EMBL/GenBank/DDBJ whole genome shotgun (WGS) entry which is preliminary data.</text>
</comment>
<dbReference type="GO" id="GO:0032259">
    <property type="term" value="P:methylation"/>
    <property type="evidence" value="ECO:0007669"/>
    <property type="project" value="UniProtKB-KW"/>
</dbReference>
<gene>
    <name evidence="2" type="ORF">ACFOMD_01830</name>
</gene>
<sequence>MTRRIALTLAVAFACLAVPASAAPSAAVTAALADANRPDADKARDAARKPAELLALANVKPGAKVGDFIMGGGYLTRILAGAVGPTGKVYAYQPAEFIAFRAAYGEEQKAASAPYKNVVPLNQSLTAVGFPEPLDAIITVQNYHDMHLKAFPAGAADAINKKLFDALKPGGTFLVVDHSAADGSGFRDSDTLHRADKAAVRAEIEKAGFRFEREADLYRAPADDRTVNVFRPEIRGKTDQFTLVFRKPS</sequence>
<keyword evidence="2" id="KW-0808">Transferase</keyword>
<dbReference type="GO" id="GO:0008168">
    <property type="term" value="F:methyltransferase activity"/>
    <property type="evidence" value="ECO:0007669"/>
    <property type="project" value="UniProtKB-KW"/>
</dbReference>
<dbReference type="PIRSF" id="PIRSF031679">
    <property type="entry name" value="Mtase_Alr7345_prd"/>
    <property type="match status" value="1"/>
</dbReference>
<dbReference type="EMBL" id="JBHRXV010000001">
    <property type="protein sequence ID" value="MFC3711291.1"/>
    <property type="molecule type" value="Genomic_DNA"/>
</dbReference>
<evidence type="ECO:0000313" key="2">
    <source>
        <dbReference type="EMBL" id="MFC3711291.1"/>
    </source>
</evidence>
<proteinExistence type="predicted"/>
<feature type="signal peptide" evidence="1">
    <location>
        <begin position="1"/>
        <end position="22"/>
    </location>
</feature>
<dbReference type="Gene3D" id="3.40.50.150">
    <property type="entry name" value="Vaccinia Virus protein VP39"/>
    <property type="match status" value="1"/>
</dbReference>
<protein>
    <submittedName>
        <fullName evidence="2">Class I SAM-dependent methyltransferase</fullName>
    </submittedName>
</protein>
<dbReference type="SUPFAM" id="SSF53335">
    <property type="entry name" value="S-adenosyl-L-methionine-dependent methyltransferases"/>
    <property type="match status" value="1"/>
</dbReference>
<dbReference type="InterPro" id="IPR029063">
    <property type="entry name" value="SAM-dependent_MTases_sf"/>
</dbReference>
<dbReference type="RefSeq" id="WP_380855916.1">
    <property type="nucleotide sequence ID" value="NZ_JBHRXV010000001.1"/>
</dbReference>
<keyword evidence="2" id="KW-0489">Methyltransferase</keyword>
<organism evidence="2 3">
    <name type="scientific">Sphingoaurantiacus capsulatus</name>
    <dbReference type="NCBI Taxonomy" id="1771310"/>
    <lineage>
        <taxon>Bacteria</taxon>
        <taxon>Pseudomonadati</taxon>
        <taxon>Pseudomonadota</taxon>
        <taxon>Alphaproteobacteria</taxon>
        <taxon>Sphingomonadales</taxon>
        <taxon>Sphingosinicellaceae</taxon>
        <taxon>Sphingoaurantiacus</taxon>
    </lineage>
</organism>
<keyword evidence="3" id="KW-1185">Reference proteome</keyword>
<keyword evidence="1" id="KW-0732">Signal</keyword>